<feature type="transmembrane region" description="Helical" evidence="9">
    <location>
        <begin position="307"/>
        <end position="324"/>
    </location>
</feature>
<dbReference type="GO" id="GO:0043190">
    <property type="term" value="C:ATP-binding cassette (ABC) transporter complex"/>
    <property type="evidence" value="ECO:0007669"/>
    <property type="project" value="InterPro"/>
</dbReference>
<dbReference type="NCBIfam" id="TIGR04408">
    <property type="entry name" value="LptG_lptG"/>
    <property type="match status" value="1"/>
</dbReference>
<comment type="caution">
    <text evidence="10">The sequence shown here is derived from an EMBL/GenBank/DDBJ whole genome shotgun (WGS) entry which is preliminary data.</text>
</comment>
<evidence type="ECO:0000256" key="7">
    <source>
        <dbReference type="ARBA" id="ARBA00023136"/>
    </source>
</evidence>
<organism evidence="10 11">
    <name type="scientific">Thioflexithrix psekupsensis</name>
    <dbReference type="NCBI Taxonomy" id="1570016"/>
    <lineage>
        <taxon>Bacteria</taxon>
        <taxon>Pseudomonadati</taxon>
        <taxon>Pseudomonadota</taxon>
        <taxon>Gammaproteobacteria</taxon>
        <taxon>Thiotrichales</taxon>
        <taxon>Thioflexithrix</taxon>
    </lineage>
</organism>
<dbReference type="PANTHER" id="PTHR33529">
    <property type="entry name" value="SLR0882 PROTEIN-RELATED"/>
    <property type="match status" value="1"/>
</dbReference>
<evidence type="ECO:0000256" key="3">
    <source>
        <dbReference type="ARBA" id="ARBA00007725"/>
    </source>
</evidence>
<keyword evidence="7 9" id="KW-0472">Membrane</keyword>
<dbReference type="GO" id="GO:0015920">
    <property type="term" value="P:lipopolysaccharide transport"/>
    <property type="evidence" value="ECO:0007669"/>
    <property type="project" value="TreeGrafter"/>
</dbReference>
<keyword evidence="6 9" id="KW-1133">Transmembrane helix</keyword>
<keyword evidence="4" id="KW-1003">Cell membrane</keyword>
<gene>
    <name evidence="10" type="ORF">TPSD3_12120</name>
</gene>
<dbReference type="EMBL" id="MSLT01000019">
    <property type="protein sequence ID" value="OUD12887.1"/>
    <property type="molecule type" value="Genomic_DNA"/>
</dbReference>
<feature type="transmembrane region" description="Helical" evidence="9">
    <location>
        <begin position="12"/>
        <end position="34"/>
    </location>
</feature>
<evidence type="ECO:0000256" key="4">
    <source>
        <dbReference type="ARBA" id="ARBA00022475"/>
    </source>
</evidence>
<dbReference type="OrthoDB" id="9776227at2"/>
<feature type="transmembrane region" description="Helical" evidence="9">
    <location>
        <begin position="277"/>
        <end position="295"/>
    </location>
</feature>
<dbReference type="PANTHER" id="PTHR33529:SF2">
    <property type="entry name" value="LIPOPOLYSACCHARIDE EXPORT SYSTEM PERMEASE PROTEIN LPTG"/>
    <property type="match status" value="1"/>
</dbReference>
<sequence>MLTLLDRYIARHVMEGIFIVLLVLVGLFTFFSFIEEVDDIGKASYGLQQAISYVLWQVPLQIYELFPTSALLGSLIALGTLANNSELTVMRASGMSITRIAFSVLKVGLLLTLFAMLMGETLAPYGEQQARVMRSLAQSDQDRMVFQTRYGFWARDGADFINIRAILPDGGFSDISLYRLQADTLQPEMLIRARTAYYENEQWVLHEVTRNVFTETGVQREFLPHLAWTALLNPDLVRMVVIRPNKLSSVGLYSYITYLRHSGQQTQRYELALWQRLSYPLVSITMILLAIPFVFGSLRSVTVGQRIMVGALLGIGFHMLNQAAANMGLVYHFPPFISALLPPILFIGLAFVLMRRVF</sequence>
<feature type="transmembrane region" description="Helical" evidence="9">
    <location>
        <begin position="65"/>
        <end position="84"/>
    </location>
</feature>
<name>A0A251X6G4_9GAMM</name>
<keyword evidence="11" id="KW-1185">Reference proteome</keyword>
<accession>A0A251X6G4</accession>
<comment type="function">
    <text evidence="1">Part of the ABC transporter complex LptBFG involved in the translocation of lipopolysaccharide (LPS) from the inner membrane to the outer membrane.</text>
</comment>
<feature type="transmembrane region" description="Helical" evidence="9">
    <location>
        <begin position="336"/>
        <end position="354"/>
    </location>
</feature>
<protein>
    <submittedName>
        <fullName evidence="10">LPS export ABC transporter permease LptG</fullName>
    </submittedName>
</protein>
<evidence type="ECO:0000256" key="8">
    <source>
        <dbReference type="ARBA" id="ARBA00026081"/>
    </source>
</evidence>
<dbReference type="AlphaFoldDB" id="A0A251X6G4"/>
<evidence type="ECO:0000256" key="6">
    <source>
        <dbReference type="ARBA" id="ARBA00022989"/>
    </source>
</evidence>
<evidence type="ECO:0000313" key="10">
    <source>
        <dbReference type="EMBL" id="OUD12887.1"/>
    </source>
</evidence>
<dbReference type="Pfam" id="PF03739">
    <property type="entry name" value="LptF_LptG"/>
    <property type="match status" value="1"/>
</dbReference>
<reference evidence="10 11" key="1">
    <citation type="submission" date="2016-12" db="EMBL/GenBank/DDBJ databases">
        <title>Thioflexothrix psekupsii D3 genome sequencing and assembly.</title>
        <authorList>
            <person name="Fomenkov A."/>
            <person name="Vincze T."/>
            <person name="Grabovich M."/>
            <person name="Anton B.P."/>
            <person name="Dubinina G."/>
            <person name="Orlova M."/>
            <person name="Belousova E."/>
            <person name="Roberts R.J."/>
        </authorList>
    </citation>
    <scope>NUCLEOTIDE SEQUENCE [LARGE SCALE GENOMIC DNA]</scope>
    <source>
        <strain evidence="10">D3</strain>
    </source>
</reference>
<evidence type="ECO:0000313" key="11">
    <source>
        <dbReference type="Proteomes" id="UP000194798"/>
    </source>
</evidence>
<keyword evidence="5 9" id="KW-0812">Transmembrane</keyword>
<dbReference type="InterPro" id="IPR005495">
    <property type="entry name" value="LptG/LptF_permease"/>
</dbReference>
<evidence type="ECO:0000256" key="2">
    <source>
        <dbReference type="ARBA" id="ARBA00004651"/>
    </source>
</evidence>
<comment type="similarity">
    <text evidence="3">Belongs to the LptF/LptG family.</text>
</comment>
<evidence type="ECO:0000256" key="1">
    <source>
        <dbReference type="ARBA" id="ARBA00002265"/>
    </source>
</evidence>
<dbReference type="InterPro" id="IPR030923">
    <property type="entry name" value="LptG"/>
</dbReference>
<comment type="subunit">
    <text evidence="8">Component of the lipopolysaccharide transport and assembly complex. The LptBFG transporter is composed of two ATP-binding proteins (LptB) and two transmembrane proteins (LptF and LptG).</text>
</comment>
<proteinExistence type="inferred from homology"/>
<evidence type="ECO:0000256" key="5">
    <source>
        <dbReference type="ARBA" id="ARBA00022692"/>
    </source>
</evidence>
<comment type="subcellular location">
    <subcellularLocation>
        <location evidence="2">Cell membrane</location>
        <topology evidence="2">Multi-pass membrane protein</topology>
    </subcellularLocation>
</comment>
<dbReference type="RefSeq" id="WP_086488826.1">
    <property type="nucleotide sequence ID" value="NZ_MSLT01000019.1"/>
</dbReference>
<dbReference type="GO" id="GO:0055085">
    <property type="term" value="P:transmembrane transport"/>
    <property type="evidence" value="ECO:0007669"/>
    <property type="project" value="InterPro"/>
</dbReference>
<feature type="transmembrane region" description="Helical" evidence="9">
    <location>
        <begin position="96"/>
        <end position="118"/>
    </location>
</feature>
<dbReference type="Proteomes" id="UP000194798">
    <property type="component" value="Unassembled WGS sequence"/>
</dbReference>
<evidence type="ECO:0000256" key="9">
    <source>
        <dbReference type="SAM" id="Phobius"/>
    </source>
</evidence>